<dbReference type="Proteomes" id="UP001254165">
    <property type="component" value="Unassembled WGS sequence"/>
</dbReference>
<dbReference type="SUPFAM" id="SSF53474">
    <property type="entry name" value="alpha/beta-Hydrolases"/>
    <property type="match status" value="1"/>
</dbReference>
<dbReference type="Pfam" id="PF00561">
    <property type="entry name" value="Abhydrolase_1"/>
    <property type="match status" value="1"/>
</dbReference>
<accession>A0ABU3NQB7</accession>
<dbReference type="Gene3D" id="3.40.50.1820">
    <property type="entry name" value="alpha/beta hydrolase"/>
    <property type="match status" value="1"/>
</dbReference>
<dbReference type="PANTHER" id="PTHR43798:SF31">
    <property type="entry name" value="AB HYDROLASE SUPERFAMILY PROTEIN YCLE"/>
    <property type="match status" value="1"/>
</dbReference>
<dbReference type="PANTHER" id="PTHR43798">
    <property type="entry name" value="MONOACYLGLYCEROL LIPASE"/>
    <property type="match status" value="1"/>
</dbReference>
<evidence type="ECO:0000313" key="4">
    <source>
        <dbReference type="Proteomes" id="UP001254165"/>
    </source>
</evidence>
<evidence type="ECO:0000259" key="2">
    <source>
        <dbReference type="Pfam" id="PF00561"/>
    </source>
</evidence>
<evidence type="ECO:0000256" key="1">
    <source>
        <dbReference type="ARBA" id="ARBA00022801"/>
    </source>
</evidence>
<dbReference type="RefSeq" id="WP_315625720.1">
    <property type="nucleotide sequence ID" value="NZ_JAUHMF010000002.1"/>
</dbReference>
<evidence type="ECO:0000313" key="3">
    <source>
        <dbReference type="EMBL" id="MDT8899040.1"/>
    </source>
</evidence>
<reference evidence="3 4" key="1">
    <citation type="submission" date="2023-07" db="EMBL/GenBank/DDBJ databases">
        <title>Novel species of Thermanaerothrix with wide hydrolytic capabilities.</title>
        <authorList>
            <person name="Zayulina K.S."/>
            <person name="Podosokorskaya O.A."/>
            <person name="Elcheninov A.G."/>
        </authorList>
    </citation>
    <scope>NUCLEOTIDE SEQUENCE [LARGE SCALE GENOMIC DNA]</scope>
    <source>
        <strain evidence="3 4">4228-RoL</strain>
    </source>
</reference>
<dbReference type="PRINTS" id="PR00111">
    <property type="entry name" value="ABHYDROLASE"/>
</dbReference>
<keyword evidence="1 3" id="KW-0378">Hydrolase</keyword>
<dbReference type="EMBL" id="JAUHMF010000002">
    <property type="protein sequence ID" value="MDT8899040.1"/>
    <property type="molecule type" value="Genomic_DNA"/>
</dbReference>
<proteinExistence type="predicted"/>
<protein>
    <submittedName>
        <fullName evidence="3">Alpha/beta hydrolase</fullName>
    </submittedName>
</protein>
<organism evidence="3 4">
    <name type="scientific">Thermanaerothrix solaris</name>
    <dbReference type="NCBI Taxonomy" id="3058434"/>
    <lineage>
        <taxon>Bacteria</taxon>
        <taxon>Bacillati</taxon>
        <taxon>Chloroflexota</taxon>
        <taxon>Anaerolineae</taxon>
        <taxon>Anaerolineales</taxon>
        <taxon>Anaerolineaceae</taxon>
        <taxon>Thermanaerothrix</taxon>
    </lineage>
</organism>
<name>A0ABU3NQB7_9CHLR</name>
<dbReference type="InterPro" id="IPR029058">
    <property type="entry name" value="AB_hydrolase_fold"/>
</dbReference>
<dbReference type="InterPro" id="IPR050266">
    <property type="entry name" value="AB_hydrolase_sf"/>
</dbReference>
<comment type="caution">
    <text evidence="3">The sequence shown here is derived from an EMBL/GenBank/DDBJ whole genome shotgun (WGS) entry which is preliminary data.</text>
</comment>
<dbReference type="InterPro" id="IPR000073">
    <property type="entry name" value="AB_hydrolase_1"/>
</dbReference>
<feature type="domain" description="AB hydrolase-1" evidence="2">
    <location>
        <begin position="26"/>
        <end position="268"/>
    </location>
</feature>
<sequence length="283" mass="32111">MALKDLFLEVQGLTTHLFCMGEGEQAILLLHGGGVDSARLSWEPIIPALAKTHRVYAPDLPGYGDSAHPDIPYTMAFYIDFVTALLDTLNLTRVTVAGVSMGGGIAIGLTLTHPERVQRLIPVDSYGLQRFAPAHRWSYWLVQLDWLNRLTWWIITRHPALAKASLQQVFYDPRKIDFDLMNAVWEEVRKPHAGRAFRAFQRHEVLKNGLRTVYLDRLNEIKVPTLFVHGEHDRLVPLECAYEAHRRLSGSQLTILPQCGHWPQRENPSAFIQALMAFLSTIS</sequence>
<gene>
    <name evidence="3" type="ORF">QYE77_12270</name>
</gene>
<dbReference type="InterPro" id="IPR000639">
    <property type="entry name" value="Epox_hydrolase-like"/>
</dbReference>
<keyword evidence="4" id="KW-1185">Reference proteome</keyword>
<dbReference type="GO" id="GO:0016787">
    <property type="term" value="F:hydrolase activity"/>
    <property type="evidence" value="ECO:0007669"/>
    <property type="project" value="UniProtKB-KW"/>
</dbReference>
<dbReference type="PRINTS" id="PR00412">
    <property type="entry name" value="EPOXHYDRLASE"/>
</dbReference>